<dbReference type="SUPFAM" id="SSF56112">
    <property type="entry name" value="Protein kinase-like (PK-like)"/>
    <property type="match status" value="1"/>
</dbReference>
<proteinExistence type="predicted"/>
<dbReference type="InterPro" id="IPR011009">
    <property type="entry name" value="Kinase-like_dom_sf"/>
</dbReference>
<dbReference type="InterPro" id="IPR002575">
    <property type="entry name" value="Aminoglycoside_PTrfase"/>
</dbReference>
<feature type="domain" description="Aminoglycoside phosphotransferase" evidence="1">
    <location>
        <begin position="19"/>
        <end position="236"/>
    </location>
</feature>
<evidence type="ECO:0000259" key="1">
    <source>
        <dbReference type="Pfam" id="PF01636"/>
    </source>
</evidence>
<evidence type="ECO:0000313" key="3">
    <source>
        <dbReference type="Proteomes" id="UP000243106"/>
    </source>
</evidence>
<keyword evidence="3" id="KW-1185">Reference proteome</keyword>
<reference evidence="3" key="1">
    <citation type="submission" date="2016-10" db="EMBL/GenBank/DDBJ databases">
        <authorList>
            <person name="Varghese N."/>
            <person name="Submissions S."/>
        </authorList>
    </citation>
    <scope>NUCLEOTIDE SEQUENCE [LARGE SCALE GENOMIC DNA]</scope>
    <source>
        <strain evidence="3">JCM 10271</strain>
    </source>
</reference>
<dbReference type="Gene3D" id="3.90.1200.10">
    <property type="match status" value="1"/>
</dbReference>
<gene>
    <name evidence="2" type="ORF">SAMN05421853_101374</name>
</gene>
<organism evidence="2 3">
    <name type="scientific">Roseivivax halotolerans</name>
    <dbReference type="NCBI Taxonomy" id="93684"/>
    <lineage>
        <taxon>Bacteria</taxon>
        <taxon>Pseudomonadati</taxon>
        <taxon>Pseudomonadota</taxon>
        <taxon>Alphaproteobacteria</taxon>
        <taxon>Rhodobacterales</taxon>
        <taxon>Roseobacteraceae</taxon>
        <taxon>Roseivivax</taxon>
    </lineage>
</organism>
<dbReference type="Proteomes" id="UP000243106">
    <property type="component" value="Unassembled WGS sequence"/>
</dbReference>
<sequence>MTVETFLEEAGWAGAARAPLAGDASTRRYTRLQRGSERAILMEDPDGAPEHFARLARYLLGLGLSAPEPFAEAPGLLLLEDLGDGVFAKLARERPEQEDTLYLAAVEALVTLHAADPPDVPPADPRYFTDQASDALKWYLRGLGAETSKTDPVIAELGEALAKHAPQTDVTILRDFHAENLIWLPDRQGPARAGLLDFQDALQGNRAYDMVSLIEDARRDVSETTRQAVVRFYLDATGVTAAEFETAMAVQGAARNLRILGIFARLAAIRGKPGYIDLVPRVWGHLSHDLTHPALADLAEVIEIVLPRPTEAHLQSLRSQCQTPS</sequence>
<name>A0A1I5V7M9_9RHOB</name>
<protein>
    <recommendedName>
        <fullName evidence="1">Aminoglycoside phosphotransferase domain-containing protein</fullName>
    </recommendedName>
</protein>
<dbReference type="STRING" id="93684.SAMN05421853_101374"/>
<dbReference type="AlphaFoldDB" id="A0A1I5V7M9"/>
<dbReference type="Gene3D" id="3.30.200.20">
    <property type="entry name" value="Phosphorylase Kinase, domain 1"/>
    <property type="match status" value="1"/>
</dbReference>
<dbReference type="Pfam" id="PF01636">
    <property type="entry name" value="APH"/>
    <property type="match status" value="1"/>
</dbReference>
<evidence type="ECO:0000313" key="2">
    <source>
        <dbReference type="EMBL" id="SFQ03412.1"/>
    </source>
</evidence>
<dbReference type="EMBL" id="FOXV01000001">
    <property type="protein sequence ID" value="SFQ03412.1"/>
    <property type="molecule type" value="Genomic_DNA"/>
</dbReference>
<accession>A0A1I5V7M9</accession>